<evidence type="ECO:0000313" key="10">
    <source>
        <dbReference type="Proteomes" id="UP000250443"/>
    </source>
</evidence>
<feature type="modified residue" description="4-aspartylphosphate" evidence="4">
    <location>
        <position position="488"/>
    </location>
</feature>
<feature type="domain" description="Histidine kinase" evidence="5">
    <location>
        <begin position="189"/>
        <end position="417"/>
    </location>
</feature>
<dbReference type="PRINTS" id="PR00344">
    <property type="entry name" value="BCTRLSENSOR"/>
</dbReference>
<evidence type="ECO:0000313" key="9">
    <source>
        <dbReference type="EMBL" id="SPZ09871.1"/>
    </source>
</evidence>
<dbReference type="Proteomes" id="UP000250443">
    <property type="component" value="Unassembled WGS sequence"/>
</dbReference>
<evidence type="ECO:0000259" key="5">
    <source>
        <dbReference type="PROSITE" id="PS50109"/>
    </source>
</evidence>
<dbReference type="InterPro" id="IPR035965">
    <property type="entry name" value="PAS-like_dom_sf"/>
</dbReference>
<feature type="domain" description="Response regulatory" evidence="6">
    <location>
        <begin position="438"/>
        <end position="554"/>
    </location>
</feature>
<evidence type="ECO:0000259" key="8">
    <source>
        <dbReference type="PROSITE" id="PS50113"/>
    </source>
</evidence>
<dbReference type="SUPFAM" id="SSF55874">
    <property type="entry name" value="ATPase domain of HSP90 chaperone/DNA topoisomerase II/histidine kinase"/>
    <property type="match status" value="1"/>
</dbReference>
<dbReference type="CDD" id="cd00082">
    <property type="entry name" value="HisKA"/>
    <property type="match status" value="1"/>
</dbReference>
<dbReference type="Gene3D" id="3.30.565.10">
    <property type="entry name" value="Histidine kinase-like ATPase, C-terminal domain"/>
    <property type="match status" value="1"/>
</dbReference>
<accession>A0A2X2CT90</accession>
<dbReference type="InterPro" id="IPR000700">
    <property type="entry name" value="PAS-assoc_C"/>
</dbReference>
<dbReference type="PANTHER" id="PTHR43065">
    <property type="entry name" value="SENSOR HISTIDINE KINASE"/>
    <property type="match status" value="1"/>
</dbReference>
<dbReference type="InterPro" id="IPR003661">
    <property type="entry name" value="HisK_dim/P_dom"/>
</dbReference>
<dbReference type="SMART" id="SM00448">
    <property type="entry name" value="REC"/>
    <property type="match status" value="1"/>
</dbReference>
<evidence type="ECO:0000256" key="3">
    <source>
        <dbReference type="ARBA" id="ARBA00022553"/>
    </source>
</evidence>
<dbReference type="EMBL" id="UAUF01000013">
    <property type="protein sequence ID" value="SPZ09871.1"/>
    <property type="molecule type" value="Genomic_DNA"/>
</dbReference>
<dbReference type="GO" id="GO:0000155">
    <property type="term" value="F:phosphorelay sensor kinase activity"/>
    <property type="evidence" value="ECO:0007669"/>
    <property type="project" value="InterPro"/>
</dbReference>
<dbReference type="InterPro" id="IPR004358">
    <property type="entry name" value="Sig_transdc_His_kin-like_C"/>
</dbReference>
<dbReference type="Pfam" id="PF02518">
    <property type="entry name" value="HATPase_c"/>
    <property type="match status" value="1"/>
</dbReference>
<dbReference type="Gene3D" id="3.40.50.2300">
    <property type="match status" value="1"/>
</dbReference>
<name>A0A2X2CT90_PSELU</name>
<sequence length="558" mass="62699">MAGEWSYIINAFFSGCCTHMTSKNSDNFTTNDHNKVAKGMPDEVRSQHGDIFFAAVRMTRMPMIVTDPRQDDNPIIFANDAFLKTTGYEEHEVLGRNCRFLQGPETDRETIRQIRESVESRHECNTELLNYRKDGSTFWNALYISPVYNQAGELVYFFASQLDVSRRHDAEEALRQSQKMEALGQLTGGIAHDFNNLLQVMVGYLDILRINLDRPEMDREKAKRHVDNTREAVNRAATLTQQLLAFARKQRLTGRTLNINELIEERLDLLYRTLGEPYQLTTRLAPDLWNCKIDPTQAEMALINILANARDAMESRGEGRVTIETRNIEVTPEDMAYGGLTPGRYACIAITDTGEGIPTEVLGRVLDPFFTTKEEGKGTGLGLSMVYGFMKQSGGAVRVYSEAGMGTTVRLYFPTTQSEIIQQPAESNGTSEEPGNETILVVDDREEVAALAQAILEEFGYSVRVAYNGKEALATLEQHGDIQMLFSDLIMPGGMNGVMLAQEARRRWPHIRVLLTTGYADTTLERGQTDTSEFEVLSKPYGRLELARRVRKILDGAG</sequence>
<evidence type="ECO:0000259" key="6">
    <source>
        <dbReference type="PROSITE" id="PS50110"/>
    </source>
</evidence>
<evidence type="ECO:0000259" key="7">
    <source>
        <dbReference type="PROSITE" id="PS50112"/>
    </source>
</evidence>
<keyword evidence="9" id="KW-0808">Transferase</keyword>
<dbReference type="PROSITE" id="PS50110">
    <property type="entry name" value="RESPONSE_REGULATORY"/>
    <property type="match status" value="1"/>
</dbReference>
<keyword evidence="3 4" id="KW-0597">Phosphoprotein</keyword>
<dbReference type="SUPFAM" id="SSF47384">
    <property type="entry name" value="Homodimeric domain of signal transducing histidine kinase"/>
    <property type="match status" value="1"/>
</dbReference>
<dbReference type="SMART" id="SM00086">
    <property type="entry name" value="PAC"/>
    <property type="match status" value="1"/>
</dbReference>
<dbReference type="CDD" id="cd18161">
    <property type="entry name" value="REC_hyHK_blue-like"/>
    <property type="match status" value="1"/>
</dbReference>
<dbReference type="SUPFAM" id="SSF52172">
    <property type="entry name" value="CheY-like"/>
    <property type="match status" value="1"/>
</dbReference>
<dbReference type="InterPro" id="IPR001789">
    <property type="entry name" value="Sig_transdc_resp-reg_receiver"/>
</dbReference>
<dbReference type="SMART" id="SM00091">
    <property type="entry name" value="PAS"/>
    <property type="match status" value="1"/>
</dbReference>
<dbReference type="InterPro" id="IPR000014">
    <property type="entry name" value="PAS"/>
</dbReference>
<dbReference type="PROSITE" id="PS50113">
    <property type="entry name" value="PAC"/>
    <property type="match status" value="1"/>
</dbReference>
<dbReference type="InterPro" id="IPR001610">
    <property type="entry name" value="PAC"/>
</dbReference>
<feature type="domain" description="PAS" evidence="7">
    <location>
        <begin position="62"/>
        <end position="121"/>
    </location>
</feature>
<dbReference type="Pfam" id="PF00072">
    <property type="entry name" value="Response_reg"/>
    <property type="match status" value="1"/>
</dbReference>
<comment type="catalytic activity">
    <reaction evidence="1">
        <text>ATP + protein L-histidine = ADP + protein N-phospho-L-histidine.</text>
        <dbReference type="EC" id="2.7.13.3"/>
    </reaction>
</comment>
<dbReference type="SUPFAM" id="SSF55785">
    <property type="entry name" value="PYP-like sensor domain (PAS domain)"/>
    <property type="match status" value="1"/>
</dbReference>
<keyword evidence="9" id="KW-0418">Kinase</keyword>
<dbReference type="SMART" id="SM00388">
    <property type="entry name" value="HisKA"/>
    <property type="match status" value="1"/>
</dbReference>
<dbReference type="Pfam" id="PF13426">
    <property type="entry name" value="PAS_9"/>
    <property type="match status" value="1"/>
</dbReference>
<dbReference type="InterPro" id="IPR005467">
    <property type="entry name" value="His_kinase_dom"/>
</dbReference>
<evidence type="ECO:0000256" key="1">
    <source>
        <dbReference type="ARBA" id="ARBA00000085"/>
    </source>
</evidence>
<dbReference type="PROSITE" id="PS50112">
    <property type="entry name" value="PAS"/>
    <property type="match status" value="1"/>
</dbReference>
<dbReference type="InterPro" id="IPR036097">
    <property type="entry name" value="HisK_dim/P_sf"/>
</dbReference>
<dbReference type="Pfam" id="PF00512">
    <property type="entry name" value="HisKA"/>
    <property type="match status" value="1"/>
</dbReference>
<dbReference type="Gene3D" id="1.10.287.130">
    <property type="match status" value="1"/>
</dbReference>
<protein>
    <recommendedName>
        <fullName evidence="2">histidine kinase</fullName>
        <ecNumber evidence="2">2.7.13.3</ecNumber>
    </recommendedName>
</protein>
<dbReference type="PROSITE" id="PS50109">
    <property type="entry name" value="HIS_KIN"/>
    <property type="match status" value="1"/>
</dbReference>
<dbReference type="NCBIfam" id="NF010076">
    <property type="entry name" value="PRK13557.1"/>
    <property type="match status" value="1"/>
</dbReference>
<gene>
    <name evidence="9" type="ORF">NCTC11842_03455</name>
</gene>
<dbReference type="Gene3D" id="3.30.450.20">
    <property type="entry name" value="PAS domain"/>
    <property type="match status" value="1"/>
</dbReference>
<dbReference type="InterPro" id="IPR011006">
    <property type="entry name" value="CheY-like_superfamily"/>
</dbReference>
<proteinExistence type="predicted"/>
<dbReference type="AlphaFoldDB" id="A0A2X2CT90"/>
<reference evidence="9 10" key="1">
    <citation type="submission" date="2018-06" db="EMBL/GenBank/DDBJ databases">
        <authorList>
            <consortium name="Pathogen Informatics"/>
            <person name="Doyle S."/>
        </authorList>
    </citation>
    <scope>NUCLEOTIDE SEQUENCE [LARGE SCALE GENOMIC DNA]</scope>
    <source>
        <strain evidence="9 10">NCTC11842</strain>
    </source>
</reference>
<dbReference type="PANTHER" id="PTHR43065:SF42">
    <property type="entry name" value="TWO-COMPONENT SENSOR PPRA"/>
    <property type="match status" value="1"/>
</dbReference>
<dbReference type="NCBIfam" id="TIGR00229">
    <property type="entry name" value="sensory_box"/>
    <property type="match status" value="1"/>
</dbReference>
<dbReference type="InterPro" id="IPR036890">
    <property type="entry name" value="HATPase_C_sf"/>
</dbReference>
<feature type="domain" description="PAC" evidence="8">
    <location>
        <begin position="122"/>
        <end position="176"/>
    </location>
</feature>
<evidence type="ECO:0000256" key="2">
    <source>
        <dbReference type="ARBA" id="ARBA00012438"/>
    </source>
</evidence>
<dbReference type="InterPro" id="IPR003594">
    <property type="entry name" value="HATPase_dom"/>
</dbReference>
<dbReference type="CDD" id="cd00130">
    <property type="entry name" value="PAS"/>
    <property type="match status" value="1"/>
</dbReference>
<dbReference type="EC" id="2.7.13.3" evidence="2"/>
<organism evidence="9 10">
    <name type="scientific">Pseudomonas luteola</name>
    <dbReference type="NCBI Taxonomy" id="47886"/>
    <lineage>
        <taxon>Bacteria</taxon>
        <taxon>Pseudomonadati</taxon>
        <taxon>Pseudomonadota</taxon>
        <taxon>Gammaproteobacteria</taxon>
        <taxon>Pseudomonadales</taxon>
        <taxon>Pseudomonadaceae</taxon>
        <taxon>Pseudomonas</taxon>
    </lineage>
</organism>
<evidence type="ECO:0000256" key="4">
    <source>
        <dbReference type="PROSITE-ProRule" id="PRU00169"/>
    </source>
</evidence>
<dbReference type="SMART" id="SM00387">
    <property type="entry name" value="HATPase_c"/>
    <property type="match status" value="1"/>
</dbReference>